<dbReference type="Pfam" id="PF01670">
    <property type="entry name" value="Glyco_hydro_12"/>
    <property type="match status" value="1"/>
</dbReference>
<keyword evidence="3" id="KW-0732">Signal</keyword>
<keyword evidence="2" id="KW-0326">Glycosidase</keyword>
<organism evidence="4 5">
    <name type="scientific">Saccharothrix ecbatanensis</name>
    <dbReference type="NCBI Taxonomy" id="1105145"/>
    <lineage>
        <taxon>Bacteria</taxon>
        <taxon>Bacillati</taxon>
        <taxon>Actinomycetota</taxon>
        <taxon>Actinomycetes</taxon>
        <taxon>Pseudonocardiales</taxon>
        <taxon>Pseudonocardiaceae</taxon>
        <taxon>Saccharothrix</taxon>
    </lineage>
</organism>
<dbReference type="EMBL" id="JACHMO010000001">
    <property type="protein sequence ID" value="MBB5801965.1"/>
    <property type="molecule type" value="Genomic_DNA"/>
</dbReference>
<evidence type="ECO:0000313" key="5">
    <source>
        <dbReference type="Proteomes" id="UP000552097"/>
    </source>
</evidence>
<dbReference type="GO" id="GO:0000272">
    <property type="term" value="P:polysaccharide catabolic process"/>
    <property type="evidence" value="ECO:0007669"/>
    <property type="project" value="UniProtKB-KW"/>
</dbReference>
<evidence type="ECO:0000256" key="3">
    <source>
        <dbReference type="SAM" id="SignalP"/>
    </source>
</evidence>
<evidence type="ECO:0008006" key="6">
    <source>
        <dbReference type="Google" id="ProtNLM"/>
    </source>
</evidence>
<dbReference type="PROSITE" id="PS51257">
    <property type="entry name" value="PROKAR_LIPOPROTEIN"/>
    <property type="match status" value="1"/>
</dbReference>
<evidence type="ECO:0000313" key="4">
    <source>
        <dbReference type="EMBL" id="MBB5801965.1"/>
    </source>
</evidence>
<reference evidence="4 5" key="1">
    <citation type="submission" date="2020-08" db="EMBL/GenBank/DDBJ databases">
        <title>Sequencing the genomes of 1000 actinobacteria strains.</title>
        <authorList>
            <person name="Klenk H.-P."/>
        </authorList>
    </citation>
    <scope>NUCLEOTIDE SEQUENCE [LARGE SCALE GENOMIC DNA]</scope>
    <source>
        <strain evidence="4 5">DSM 45486</strain>
    </source>
</reference>
<keyword evidence="5" id="KW-1185">Reference proteome</keyword>
<dbReference type="PANTHER" id="PTHR34002:SF9">
    <property type="entry name" value="XYLOGLUCAN-SPECIFIC ENDO-BETA-1,4-GLUCANASE A"/>
    <property type="match status" value="1"/>
</dbReference>
<evidence type="ECO:0000256" key="1">
    <source>
        <dbReference type="ARBA" id="ARBA00005519"/>
    </source>
</evidence>
<feature type="signal peptide" evidence="3">
    <location>
        <begin position="1"/>
        <end position="25"/>
    </location>
</feature>
<dbReference type="InterPro" id="IPR002594">
    <property type="entry name" value="GH12"/>
</dbReference>
<proteinExistence type="inferred from homology"/>
<dbReference type="Proteomes" id="UP000552097">
    <property type="component" value="Unassembled WGS sequence"/>
</dbReference>
<keyword evidence="2" id="KW-0119">Carbohydrate metabolism</keyword>
<dbReference type="InterPro" id="IPR013320">
    <property type="entry name" value="ConA-like_dom_sf"/>
</dbReference>
<dbReference type="GO" id="GO:0008810">
    <property type="term" value="F:cellulase activity"/>
    <property type="evidence" value="ECO:0007669"/>
    <property type="project" value="InterPro"/>
</dbReference>
<feature type="chain" id="PRO_5030685519" description="Glycosyl hydrolase family 12" evidence="3">
    <location>
        <begin position="26"/>
        <end position="251"/>
    </location>
</feature>
<name>A0A7W9HGU2_9PSEU</name>
<comment type="caution">
    <text evidence="4">The sequence shown here is derived from an EMBL/GenBank/DDBJ whole genome shotgun (WGS) entry which is preliminary data.</text>
</comment>
<dbReference type="AlphaFoldDB" id="A0A7W9HGU2"/>
<dbReference type="PANTHER" id="PTHR34002">
    <property type="entry name" value="BLR1656 PROTEIN"/>
    <property type="match status" value="1"/>
</dbReference>
<keyword evidence="2" id="KW-0624">Polysaccharide degradation</keyword>
<dbReference type="SUPFAM" id="SSF49899">
    <property type="entry name" value="Concanavalin A-like lectins/glucanases"/>
    <property type="match status" value="1"/>
</dbReference>
<gene>
    <name evidence="4" type="ORF">F4560_001733</name>
</gene>
<sequence>MLKRFMVAVLTAAALTLPTTGTAQAAGSCEDFYSITMGKYWINNNVWGQNSGQGWQCVWDGSSGGSISWGTAWDWSGGPGQVKSYASSVLGWHWGTKLSGTGLPVRLSDNRSVNTGASYTVKQNTANVMNVAYDLWLHPMSNPGTTNPSDEIMIWTYRAGGAGPVGTRQATVSIAGANWDLYRGNIGWEVYSFVRTGNTNSATFNLRDFTSHLVNRGWLSNQKYLTSVQHGTEIFSGNGQLDVHSYYANVS</sequence>
<keyword evidence="2" id="KW-0378">Hydrolase</keyword>
<evidence type="ECO:0000256" key="2">
    <source>
        <dbReference type="RuleBase" id="RU361163"/>
    </source>
</evidence>
<dbReference type="RefSeq" id="WP_221483406.1">
    <property type="nucleotide sequence ID" value="NZ_JACHMO010000001.1"/>
</dbReference>
<protein>
    <recommendedName>
        <fullName evidence="6">Glycosyl hydrolase family 12</fullName>
    </recommendedName>
</protein>
<dbReference type="InterPro" id="IPR013319">
    <property type="entry name" value="GH11/12"/>
</dbReference>
<accession>A0A7W9HGU2</accession>
<comment type="similarity">
    <text evidence="1 2">Belongs to the glycosyl hydrolase 12 (cellulase H) family.</text>
</comment>
<dbReference type="Gene3D" id="2.60.120.180">
    <property type="match status" value="1"/>
</dbReference>